<evidence type="ECO:0000259" key="1">
    <source>
        <dbReference type="PROSITE" id="PS50887"/>
    </source>
</evidence>
<dbReference type="Gene3D" id="3.30.450.40">
    <property type="match status" value="1"/>
</dbReference>
<reference evidence="2 3" key="1">
    <citation type="submission" date="2024-02" db="EMBL/GenBank/DDBJ databases">
        <title>Deinococcus caeni NBRC 101312.</title>
        <authorList>
            <person name="Ichikawa N."/>
            <person name="Katano-Makiyama Y."/>
            <person name="Hidaka K."/>
        </authorList>
    </citation>
    <scope>NUCLEOTIDE SEQUENCE [LARGE SCALE GENOMIC DNA]</scope>
    <source>
        <strain evidence="2 3">NBRC 101312</strain>
    </source>
</reference>
<dbReference type="InterPro" id="IPR003018">
    <property type="entry name" value="GAF"/>
</dbReference>
<name>A0ABP9UAS3_9DEIO</name>
<keyword evidence="3" id="KW-1185">Reference proteome</keyword>
<dbReference type="Pfam" id="PF01590">
    <property type="entry name" value="GAF"/>
    <property type="match status" value="1"/>
</dbReference>
<dbReference type="SUPFAM" id="SSF55781">
    <property type="entry name" value="GAF domain-like"/>
    <property type="match status" value="1"/>
</dbReference>
<gene>
    <name evidence="2" type="ORF">Dcae01_01395</name>
</gene>
<evidence type="ECO:0000313" key="3">
    <source>
        <dbReference type="Proteomes" id="UP001423409"/>
    </source>
</evidence>
<dbReference type="InterPro" id="IPR043128">
    <property type="entry name" value="Rev_trsase/Diguanyl_cyclase"/>
</dbReference>
<feature type="domain" description="GGDEF" evidence="1">
    <location>
        <begin position="253"/>
        <end position="372"/>
    </location>
</feature>
<protein>
    <recommendedName>
        <fullName evidence="1">GGDEF domain-containing protein</fullName>
    </recommendedName>
</protein>
<dbReference type="SUPFAM" id="SSF55073">
    <property type="entry name" value="Nucleotide cyclase"/>
    <property type="match status" value="1"/>
</dbReference>
<comment type="caution">
    <text evidence="2">The sequence shown here is derived from an EMBL/GenBank/DDBJ whole genome shotgun (WGS) entry which is preliminary data.</text>
</comment>
<accession>A0ABP9UAS3</accession>
<dbReference type="PANTHER" id="PTHR45138">
    <property type="entry name" value="REGULATORY COMPONENTS OF SENSORY TRANSDUCTION SYSTEM"/>
    <property type="match status" value="1"/>
</dbReference>
<dbReference type="RefSeq" id="WP_345443702.1">
    <property type="nucleotide sequence ID" value="NZ_BAABQU010000013.1"/>
</dbReference>
<sequence>MELAGAVKFRIASETNGSPYELGLLRQASFLLGAEYERVQAERYRQAVLDVHRELLSCPVEEAYRLLLIKAIELTPDAESGSFLVRVDGQFRYAASAGYAEEELRDVRFDVATVRDEWYGRGAAAWNAGLPRVVRDGVVTEQGRGYFRGERWAPGVLPSLTGITANIGAPVLYAGQVYGFLNIDSSSDVDAFAEDSLEVVRAFAARAALLHGANLREQIHLAARTDLLTGLPNRRAFTWTLEREVSRARRHAEPLSLIVADIRRFKSVNDQLGHPAGDEALTLVARVVRATVRTEDTVFRWGGDEFALLLPRTDAAAAVLVRERLRAALRAAPFTLGPPELNMDIATLAGGQGSGEQVHEADAAMYREKRGA</sequence>
<dbReference type="Proteomes" id="UP001423409">
    <property type="component" value="Unassembled WGS sequence"/>
</dbReference>
<dbReference type="Gene3D" id="3.30.70.270">
    <property type="match status" value="1"/>
</dbReference>
<proteinExistence type="predicted"/>
<dbReference type="EMBL" id="BAABQU010000013">
    <property type="protein sequence ID" value="GAA5439888.1"/>
    <property type="molecule type" value="Genomic_DNA"/>
</dbReference>
<dbReference type="PANTHER" id="PTHR45138:SF9">
    <property type="entry name" value="DIGUANYLATE CYCLASE DGCM-RELATED"/>
    <property type="match status" value="1"/>
</dbReference>
<dbReference type="InterPro" id="IPR029016">
    <property type="entry name" value="GAF-like_dom_sf"/>
</dbReference>
<dbReference type="PROSITE" id="PS50887">
    <property type="entry name" value="GGDEF"/>
    <property type="match status" value="1"/>
</dbReference>
<dbReference type="Pfam" id="PF00990">
    <property type="entry name" value="GGDEF"/>
    <property type="match status" value="1"/>
</dbReference>
<dbReference type="NCBIfam" id="TIGR00254">
    <property type="entry name" value="GGDEF"/>
    <property type="match status" value="1"/>
</dbReference>
<organism evidence="2 3">
    <name type="scientific">Deinococcus caeni</name>
    <dbReference type="NCBI Taxonomy" id="569127"/>
    <lineage>
        <taxon>Bacteria</taxon>
        <taxon>Thermotogati</taxon>
        <taxon>Deinococcota</taxon>
        <taxon>Deinococci</taxon>
        <taxon>Deinococcales</taxon>
        <taxon>Deinococcaceae</taxon>
        <taxon>Deinococcus</taxon>
    </lineage>
</organism>
<dbReference type="SMART" id="SM00267">
    <property type="entry name" value="GGDEF"/>
    <property type="match status" value="1"/>
</dbReference>
<dbReference type="InterPro" id="IPR000160">
    <property type="entry name" value="GGDEF_dom"/>
</dbReference>
<dbReference type="InterPro" id="IPR050469">
    <property type="entry name" value="Diguanylate_Cyclase"/>
</dbReference>
<dbReference type="CDD" id="cd01949">
    <property type="entry name" value="GGDEF"/>
    <property type="match status" value="1"/>
</dbReference>
<evidence type="ECO:0000313" key="2">
    <source>
        <dbReference type="EMBL" id="GAA5439888.1"/>
    </source>
</evidence>
<dbReference type="InterPro" id="IPR029787">
    <property type="entry name" value="Nucleotide_cyclase"/>
</dbReference>